<protein>
    <submittedName>
        <fullName evidence="4">Transposase</fullName>
    </submittedName>
</protein>
<name>A0A645HJE6_9ZZZZ</name>
<proteinExistence type="predicted"/>
<dbReference type="PANTHER" id="PTHR30349">
    <property type="entry name" value="PHAGE INTEGRASE-RELATED"/>
    <property type="match status" value="1"/>
</dbReference>
<dbReference type="GO" id="GO:0003677">
    <property type="term" value="F:DNA binding"/>
    <property type="evidence" value="ECO:0007669"/>
    <property type="project" value="UniProtKB-KW"/>
</dbReference>
<evidence type="ECO:0000259" key="3">
    <source>
        <dbReference type="PROSITE" id="PS51898"/>
    </source>
</evidence>
<dbReference type="GO" id="GO:0006310">
    <property type="term" value="P:DNA recombination"/>
    <property type="evidence" value="ECO:0007669"/>
    <property type="project" value="UniProtKB-KW"/>
</dbReference>
<dbReference type="GO" id="GO:0015074">
    <property type="term" value="P:DNA integration"/>
    <property type="evidence" value="ECO:0007669"/>
    <property type="project" value="InterPro"/>
</dbReference>
<dbReference type="SUPFAM" id="SSF56349">
    <property type="entry name" value="DNA breaking-rejoining enzymes"/>
    <property type="match status" value="1"/>
</dbReference>
<dbReference type="AlphaFoldDB" id="A0A645HJE6"/>
<feature type="domain" description="Tyr recombinase" evidence="3">
    <location>
        <begin position="1"/>
        <end position="181"/>
    </location>
</feature>
<dbReference type="PANTHER" id="PTHR30349:SF41">
    <property type="entry name" value="INTEGRASE_RECOMBINASE PROTEIN MJ0367-RELATED"/>
    <property type="match status" value="1"/>
</dbReference>
<organism evidence="4">
    <name type="scientific">bioreactor metagenome</name>
    <dbReference type="NCBI Taxonomy" id="1076179"/>
    <lineage>
        <taxon>unclassified sequences</taxon>
        <taxon>metagenomes</taxon>
        <taxon>ecological metagenomes</taxon>
    </lineage>
</organism>
<evidence type="ECO:0000313" key="4">
    <source>
        <dbReference type="EMBL" id="MPN39097.1"/>
    </source>
</evidence>
<dbReference type="Pfam" id="PF00589">
    <property type="entry name" value="Phage_integrase"/>
    <property type="match status" value="1"/>
</dbReference>
<dbReference type="InterPro" id="IPR011010">
    <property type="entry name" value="DNA_brk_join_enz"/>
</dbReference>
<dbReference type="InterPro" id="IPR050090">
    <property type="entry name" value="Tyrosine_recombinase_XerCD"/>
</dbReference>
<keyword evidence="1" id="KW-0238">DNA-binding</keyword>
<comment type="caution">
    <text evidence="4">The sequence shown here is derived from an EMBL/GenBank/DDBJ whole genome shotgun (WGS) entry which is preliminary data.</text>
</comment>
<dbReference type="Gene3D" id="1.10.443.10">
    <property type="entry name" value="Intergrase catalytic core"/>
    <property type="match status" value="1"/>
</dbReference>
<evidence type="ECO:0000256" key="2">
    <source>
        <dbReference type="ARBA" id="ARBA00023172"/>
    </source>
</evidence>
<accession>A0A645HJE6</accession>
<reference evidence="4" key="1">
    <citation type="submission" date="2019-08" db="EMBL/GenBank/DDBJ databases">
        <authorList>
            <person name="Kucharzyk K."/>
            <person name="Murdoch R.W."/>
            <person name="Higgins S."/>
            <person name="Loffler F."/>
        </authorList>
    </citation>
    <scope>NUCLEOTIDE SEQUENCE</scope>
</reference>
<dbReference type="EMBL" id="VSSQ01094702">
    <property type="protein sequence ID" value="MPN39097.1"/>
    <property type="molecule type" value="Genomic_DNA"/>
</dbReference>
<dbReference type="InterPro" id="IPR002104">
    <property type="entry name" value="Integrase_catalytic"/>
</dbReference>
<dbReference type="InterPro" id="IPR013762">
    <property type="entry name" value="Integrase-like_cat_sf"/>
</dbReference>
<gene>
    <name evidence="4" type="primary">int-Tn_11</name>
    <name evidence="4" type="ORF">SDC9_186623</name>
</gene>
<sequence>MLYCGLRPGETIPLCWKDIDFDKKRINVTAAKESGSDKIKEPKTKAGIRSVPIPSVLMSDFEKAKGGPFDPLFTKENSNTMHTEESMKCMWKSFKKELDISMGAKYDKVRAKDGRMRTKLVLSVVAKDLTPYCLRHTYCTDLEVRGVPINVAKVLMGHSDISVTGNIYTHITDETIDAAAKLINGENNGNDNGKKIETS</sequence>
<keyword evidence="2" id="KW-0233">DNA recombination</keyword>
<evidence type="ECO:0000256" key="1">
    <source>
        <dbReference type="ARBA" id="ARBA00023125"/>
    </source>
</evidence>
<dbReference type="PROSITE" id="PS51898">
    <property type="entry name" value="TYR_RECOMBINASE"/>
    <property type="match status" value="1"/>
</dbReference>
<dbReference type="CDD" id="cd01189">
    <property type="entry name" value="INT_ICEBs1_C_like"/>
    <property type="match status" value="1"/>
</dbReference>